<name>A0A7H8QVV2_TALRU</name>
<gene>
    <name evidence="8" type="ORF">TRUGW13939_05218</name>
</gene>
<keyword evidence="2 6" id="KW-0812">Transmembrane</keyword>
<dbReference type="Pfam" id="PF03171">
    <property type="entry name" value="2OG-FeII_Oxy"/>
    <property type="match status" value="1"/>
</dbReference>
<feature type="transmembrane region" description="Helical" evidence="6">
    <location>
        <begin position="209"/>
        <end position="227"/>
    </location>
</feature>
<dbReference type="Gene3D" id="2.60.120.330">
    <property type="entry name" value="B-lactam Antibiotic, Isopenicillin N Synthase, Chain"/>
    <property type="match status" value="1"/>
</dbReference>
<evidence type="ECO:0000259" key="7">
    <source>
        <dbReference type="PROSITE" id="PS51471"/>
    </source>
</evidence>
<feature type="transmembrane region" description="Helical" evidence="6">
    <location>
        <begin position="272"/>
        <end position="300"/>
    </location>
</feature>
<dbReference type="SUPFAM" id="SSF103473">
    <property type="entry name" value="MFS general substrate transporter"/>
    <property type="match status" value="1"/>
</dbReference>
<feature type="domain" description="Fe2OG dioxygenase" evidence="7">
    <location>
        <begin position="703"/>
        <end position="818"/>
    </location>
</feature>
<evidence type="ECO:0000313" key="8">
    <source>
        <dbReference type="EMBL" id="QKX58097.1"/>
    </source>
</evidence>
<protein>
    <recommendedName>
        <fullName evidence="7">Fe2OG dioxygenase domain-containing protein</fullName>
    </recommendedName>
</protein>
<dbReference type="Gene3D" id="1.20.1250.20">
    <property type="entry name" value="MFS general substrate transporter like domains"/>
    <property type="match status" value="1"/>
</dbReference>
<feature type="compositionally biased region" description="Basic and acidic residues" evidence="5">
    <location>
        <begin position="1"/>
        <end position="13"/>
    </location>
</feature>
<dbReference type="GO" id="GO:0022857">
    <property type="term" value="F:transmembrane transporter activity"/>
    <property type="evidence" value="ECO:0007669"/>
    <property type="project" value="InterPro"/>
</dbReference>
<feature type="transmembrane region" description="Helical" evidence="6">
    <location>
        <begin position="114"/>
        <end position="132"/>
    </location>
</feature>
<dbReference type="GO" id="GO:0044283">
    <property type="term" value="P:small molecule biosynthetic process"/>
    <property type="evidence" value="ECO:0007669"/>
    <property type="project" value="UniProtKB-ARBA"/>
</dbReference>
<dbReference type="RefSeq" id="XP_035344275.1">
    <property type="nucleotide sequence ID" value="XM_035488382.1"/>
</dbReference>
<feature type="transmembrane region" description="Helical" evidence="6">
    <location>
        <begin position="88"/>
        <end position="107"/>
    </location>
</feature>
<dbReference type="GeneID" id="55992716"/>
<dbReference type="InterPro" id="IPR005123">
    <property type="entry name" value="Oxoglu/Fe-dep_dioxygenase_dom"/>
</dbReference>
<dbReference type="Pfam" id="PF07690">
    <property type="entry name" value="MFS_1"/>
    <property type="match status" value="1"/>
</dbReference>
<dbReference type="GO" id="GO:0005886">
    <property type="term" value="C:plasma membrane"/>
    <property type="evidence" value="ECO:0007669"/>
    <property type="project" value="TreeGrafter"/>
</dbReference>
<dbReference type="EMBL" id="CP055900">
    <property type="protein sequence ID" value="QKX58097.1"/>
    <property type="molecule type" value="Genomic_DNA"/>
</dbReference>
<dbReference type="OrthoDB" id="288590at2759"/>
<feature type="transmembrane region" description="Helical" evidence="6">
    <location>
        <begin position="434"/>
        <end position="456"/>
    </location>
</feature>
<dbReference type="Proteomes" id="UP000509510">
    <property type="component" value="Chromosome III"/>
</dbReference>
<reference evidence="9" key="1">
    <citation type="submission" date="2020-06" db="EMBL/GenBank/DDBJ databases">
        <title>A chromosome-scale genome assembly of Talaromyces rugulosus W13939.</title>
        <authorList>
            <person name="Wang B."/>
            <person name="Guo L."/>
            <person name="Ye K."/>
            <person name="Wang L."/>
        </authorList>
    </citation>
    <scope>NUCLEOTIDE SEQUENCE [LARGE SCALE GENOMIC DNA]</scope>
    <source>
        <strain evidence="9">W13939</strain>
    </source>
</reference>
<evidence type="ECO:0000256" key="5">
    <source>
        <dbReference type="SAM" id="MobiDB-lite"/>
    </source>
</evidence>
<evidence type="ECO:0000256" key="6">
    <source>
        <dbReference type="SAM" id="Phobius"/>
    </source>
</evidence>
<comment type="subcellular location">
    <subcellularLocation>
        <location evidence="1">Membrane</location>
        <topology evidence="1">Multi-pass membrane protein</topology>
    </subcellularLocation>
</comment>
<feature type="transmembrane region" description="Helical" evidence="6">
    <location>
        <begin position="396"/>
        <end position="422"/>
    </location>
</feature>
<dbReference type="PROSITE" id="PS51471">
    <property type="entry name" value="FE2OG_OXY"/>
    <property type="match status" value="1"/>
</dbReference>
<feature type="transmembrane region" description="Helical" evidence="6">
    <location>
        <begin position="367"/>
        <end position="390"/>
    </location>
</feature>
<evidence type="ECO:0000313" key="9">
    <source>
        <dbReference type="Proteomes" id="UP000509510"/>
    </source>
</evidence>
<dbReference type="AlphaFoldDB" id="A0A7H8QVV2"/>
<keyword evidence="9" id="KW-1185">Reference proteome</keyword>
<proteinExistence type="predicted"/>
<evidence type="ECO:0000256" key="3">
    <source>
        <dbReference type="ARBA" id="ARBA00022989"/>
    </source>
</evidence>
<dbReference type="KEGG" id="trg:TRUGW13939_05218"/>
<feature type="transmembrane region" description="Helical" evidence="6">
    <location>
        <begin position="183"/>
        <end position="203"/>
    </location>
</feature>
<evidence type="ECO:0000256" key="4">
    <source>
        <dbReference type="ARBA" id="ARBA00023136"/>
    </source>
</evidence>
<feature type="transmembrane region" description="Helical" evidence="6">
    <location>
        <begin position="152"/>
        <end position="171"/>
    </location>
</feature>
<dbReference type="PANTHER" id="PTHR23502">
    <property type="entry name" value="MAJOR FACILITATOR SUPERFAMILY"/>
    <property type="match status" value="1"/>
</dbReference>
<feature type="region of interest" description="Disordered" evidence="5">
    <location>
        <begin position="1"/>
        <end position="21"/>
    </location>
</feature>
<dbReference type="InterPro" id="IPR011701">
    <property type="entry name" value="MFS"/>
</dbReference>
<keyword evidence="4 6" id="KW-0472">Membrane</keyword>
<dbReference type="Pfam" id="PF14226">
    <property type="entry name" value="DIOX_N"/>
    <property type="match status" value="1"/>
</dbReference>
<dbReference type="SUPFAM" id="SSF51197">
    <property type="entry name" value="Clavaminate synthase-like"/>
    <property type="match status" value="1"/>
</dbReference>
<evidence type="ECO:0000256" key="1">
    <source>
        <dbReference type="ARBA" id="ARBA00004141"/>
    </source>
</evidence>
<dbReference type="InterPro" id="IPR026992">
    <property type="entry name" value="DIOX_N"/>
</dbReference>
<dbReference type="InterPro" id="IPR044861">
    <property type="entry name" value="IPNS-like_FE2OG_OXY"/>
</dbReference>
<keyword evidence="3 6" id="KW-1133">Transmembrane helix</keyword>
<dbReference type="PANTHER" id="PTHR23502:SF22">
    <property type="entry name" value="MAJOR FACILITATOR SUPERFAMILY (MFS) PROFILE DOMAIN-CONTAINING PROTEIN"/>
    <property type="match status" value="1"/>
</dbReference>
<feature type="transmembrane region" description="Helical" evidence="6">
    <location>
        <begin position="50"/>
        <end position="68"/>
    </location>
</feature>
<accession>A0A7H8QVV2</accession>
<sequence>MEKSVEDSVREGPDIASPTTFADNGIALIPQPSDDPQDPLNWSIFRKSRLLFVICIASFAGNVAALAGQEAYPLQSKVYNVTVIQSSYSVSAAMCGLATGAFFFVPLGHIVGRWSITFWSLLACLACAVWSACMTRESDYNNFIVSRLFSGLFGAIPSAVGGGMILDIFFLHQRGRAFICYEIAILFGATAGPTFSGFIAGTASWTWCFWWTVPFLAATALLVFVFAEETSFNRDKAPMQRSQGFVKSRIDTFFPGSAVITIPPKSEIIKSVVAPFAIGLSPATVLCGLFTLVVFGWLLINDVLSPTFLQNPIEEGGYAFTPVQNAAFSMAGWIAIITSQVVGMFAHDGIPLWICKRYYNGVWRPELRLYIMSITAVFVPVGLGVCGAALKQHYHYMVFALGYYIVAVAVLIAVPVATNYVAESYTEHGTECTLVMTFYRLAWGVAIPFFITHWIEEVGIEWVYGIAAFVTIGAWLLIMILLWKGPTIRQWSLAKSLVRSEEGQKLFEKSIIYSFFNIHARTMASAEYFASQPAFPDDLQPVAQMATISLAKLVAGSTSEAEAVLHACRKLGFFLLDLTGDPVGEKLMTEVDAVFDVVRQTMELSTDEKNKFNHDPPRDFRGYKAQGVMKTETGAPDRCEFYNVSQDDLLGQSTPRTNPGPIAANSELLRSYLEHGQFALTHILRALATQLGLGSETFRDLQTPTRASGTILRLIRYAPSLSPEDMRTGLLPHTDFGSVTLLANVLGGLQVLAPDSAPEDENAWQWVRPRPGCLIVNMGDAMVEWTGGVLRSNMHRVNYAPGNQRHVYRYACAMLVRPYKEATMSRLHGGRIPTVEDDQREGIEIADNTVSSLTAHEWELKKAMILKEGRDCARSRGGRELRPQPVAA</sequence>
<dbReference type="InterPro" id="IPR036259">
    <property type="entry name" value="MFS_trans_sf"/>
</dbReference>
<organism evidence="8 9">
    <name type="scientific">Talaromyces rugulosus</name>
    <name type="common">Penicillium rugulosum</name>
    <dbReference type="NCBI Taxonomy" id="121627"/>
    <lineage>
        <taxon>Eukaryota</taxon>
        <taxon>Fungi</taxon>
        <taxon>Dikarya</taxon>
        <taxon>Ascomycota</taxon>
        <taxon>Pezizomycotina</taxon>
        <taxon>Eurotiomycetes</taxon>
        <taxon>Eurotiomycetidae</taxon>
        <taxon>Eurotiales</taxon>
        <taxon>Trichocomaceae</taxon>
        <taxon>Talaromyces</taxon>
        <taxon>Talaromyces sect. Islandici</taxon>
    </lineage>
</organism>
<dbReference type="InterPro" id="IPR027443">
    <property type="entry name" value="IPNS-like_sf"/>
</dbReference>
<evidence type="ECO:0000256" key="2">
    <source>
        <dbReference type="ARBA" id="ARBA00022692"/>
    </source>
</evidence>
<feature type="transmembrane region" description="Helical" evidence="6">
    <location>
        <begin position="462"/>
        <end position="483"/>
    </location>
</feature>